<accession>A0A423P1W5</accession>
<dbReference type="Gene3D" id="2.60.40.10">
    <property type="entry name" value="Immunoglobulins"/>
    <property type="match status" value="1"/>
</dbReference>
<organism evidence="1 2">
    <name type="scientific">Pseudomonas fluorescens</name>
    <dbReference type="NCBI Taxonomy" id="294"/>
    <lineage>
        <taxon>Bacteria</taxon>
        <taxon>Pseudomonadati</taxon>
        <taxon>Pseudomonadota</taxon>
        <taxon>Gammaproteobacteria</taxon>
        <taxon>Pseudomonadales</taxon>
        <taxon>Pseudomonadaceae</taxon>
        <taxon>Pseudomonas</taxon>
    </lineage>
</organism>
<evidence type="ECO:0000313" key="1">
    <source>
        <dbReference type="EMBL" id="ROO05760.1"/>
    </source>
</evidence>
<proteinExistence type="predicted"/>
<sequence>LVGVQKPIFDRPEVEEADANGVLDPDKVPPTGATMVLTHTGTQDKDRFHYYFNGSASGGSFSDHIDLIPATAGKPVRVTVPKQYVTVNLYGTVIADYRIERAGETLGYSRELTLEVGLVTDPTIDSVKGSPSGVEIPQGGSTVETAVTLSGVAAKGLMVEILDGTVPKGRATAHVKTGVWTLLVSALAVAAHSFTAKALYGSGATSAARTLTVTAATAPTLTSVKGSPSGVEIPQGGSTVETAVTLSGVAAKGEKVEIFDGAVSKGQATAHATTGVWTLLVSALAVAAHSFTAKALYGSGATSAARTLTVVQNIVPELRLITDSALVEIPDNGQTIHTTIILSGIAGPGTVIDLVNYGAPLPNTNIQVDAKGTWTFQLTGLSVGTTYNLRARRKGGSVSNARNVVVVAAVVATLDNVLDDKGVEVPQNQTTVSTTLKLKGTASPGQKVEIFDGNGASAVSKGVATAHATTGIWEHSITVALGARRLYAKALYAVSPVFSNVRNLTVTAATAPTLTSVKGSPSGVEIPQGGSTVETAVTLSGVAAKGQKVEIFDGAVSKGQATAHATTGVWTLLISALAVAAHSFTAKALYGAGADSEARLLFVVETLYESFNTFPPRLYSTAGQFQTPNFTVNAIQQTDQIAWGIQVADGDYLFPGKVDGNFFILNNGRYEFIFNKICYRVSFWYSHVDNDNHRVEAFNEAGILLETKKLQRNRGIKADQISFNLNDIKKIIIITTTSEALAFDNFEFTTL</sequence>
<gene>
    <name evidence="1" type="ORF">BK673_20025</name>
</gene>
<evidence type="ECO:0000313" key="2">
    <source>
        <dbReference type="Proteomes" id="UP000283619"/>
    </source>
</evidence>
<reference evidence="1 2" key="1">
    <citation type="submission" date="2016-10" db="EMBL/GenBank/DDBJ databases">
        <title>Comparative genome analysis of multiple Pseudomonas spp. focuses on biocontrol and plant growth promoting traits.</title>
        <authorList>
            <person name="Tao X.-Y."/>
            <person name="Taylor C.G."/>
        </authorList>
    </citation>
    <scope>NUCLEOTIDE SEQUENCE [LARGE SCALE GENOMIC DNA]</scope>
    <source>
        <strain evidence="1 2">36G2</strain>
    </source>
</reference>
<dbReference type="InterPro" id="IPR013783">
    <property type="entry name" value="Ig-like_fold"/>
</dbReference>
<dbReference type="Proteomes" id="UP000283619">
    <property type="component" value="Unassembled WGS sequence"/>
</dbReference>
<name>A0A423P1W5_PSEFL</name>
<comment type="caution">
    <text evidence="1">The sequence shown here is derived from an EMBL/GenBank/DDBJ whole genome shotgun (WGS) entry which is preliminary data.</text>
</comment>
<dbReference type="AlphaFoldDB" id="A0A423P1W5"/>
<feature type="non-terminal residue" evidence="1">
    <location>
        <position position="1"/>
    </location>
</feature>
<protein>
    <recommendedName>
        <fullName evidence="3">Ig-like domain repeat protein</fullName>
    </recommendedName>
</protein>
<dbReference type="EMBL" id="MOBZ01000017">
    <property type="protein sequence ID" value="ROO05760.1"/>
    <property type="molecule type" value="Genomic_DNA"/>
</dbReference>
<evidence type="ECO:0008006" key="3">
    <source>
        <dbReference type="Google" id="ProtNLM"/>
    </source>
</evidence>